<comment type="caution">
    <text evidence="5">The sequence shown here is derived from an EMBL/GenBank/DDBJ whole genome shotgun (WGS) entry which is preliminary data.</text>
</comment>
<feature type="domain" description="HTH araC/xylS-type" evidence="4">
    <location>
        <begin position="244"/>
        <end position="342"/>
    </location>
</feature>
<evidence type="ECO:0000259" key="4">
    <source>
        <dbReference type="PROSITE" id="PS01124"/>
    </source>
</evidence>
<name>A0ABS0AQS4_9GAMM</name>
<keyword evidence="3" id="KW-0804">Transcription</keyword>
<dbReference type="Pfam" id="PF12833">
    <property type="entry name" value="HTH_18"/>
    <property type="match status" value="1"/>
</dbReference>
<gene>
    <name evidence="5" type="ORF">Y5W_01785</name>
</gene>
<dbReference type="PANTHER" id="PTHR47894">
    <property type="entry name" value="HTH-TYPE TRANSCRIPTIONAL REGULATOR GADX"/>
    <property type="match status" value="1"/>
</dbReference>
<proteinExistence type="predicted"/>
<evidence type="ECO:0000313" key="5">
    <source>
        <dbReference type="EMBL" id="MBF5056491.1"/>
    </source>
</evidence>
<dbReference type="Proteomes" id="UP000662703">
    <property type="component" value="Unassembled WGS sequence"/>
</dbReference>
<protein>
    <submittedName>
        <fullName evidence="5">AraC family transcriptional regulator</fullName>
    </submittedName>
</protein>
<evidence type="ECO:0000313" key="6">
    <source>
        <dbReference type="Proteomes" id="UP000662703"/>
    </source>
</evidence>
<dbReference type="SMART" id="SM00342">
    <property type="entry name" value="HTH_ARAC"/>
    <property type="match status" value="1"/>
</dbReference>
<accession>A0ABS0AQS4</accession>
<dbReference type="InterPro" id="IPR018060">
    <property type="entry name" value="HTH_AraC"/>
</dbReference>
<dbReference type="EMBL" id="ARXX01000023">
    <property type="protein sequence ID" value="MBF5056491.1"/>
    <property type="molecule type" value="Genomic_DNA"/>
</dbReference>
<dbReference type="Gene3D" id="1.10.10.60">
    <property type="entry name" value="Homeodomain-like"/>
    <property type="match status" value="1"/>
</dbReference>
<dbReference type="PROSITE" id="PS01124">
    <property type="entry name" value="HTH_ARAC_FAMILY_2"/>
    <property type="match status" value="1"/>
</dbReference>
<dbReference type="RefSeq" id="WP_194864974.1">
    <property type="nucleotide sequence ID" value="NZ_ARXX01000023.1"/>
</dbReference>
<reference evidence="5 6" key="1">
    <citation type="submission" date="2012-09" db="EMBL/GenBank/DDBJ databases">
        <title>Genome Sequence of alkane-degrading Bacterium Alcanivorax sp. 521-1.</title>
        <authorList>
            <person name="Lai Q."/>
            <person name="Shao Z."/>
        </authorList>
    </citation>
    <scope>NUCLEOTIDE SEQUENCE [LARGE SCALE GENOMIC DNA]</scope>
    <source>
        <strain evidence="5 6">521-1</strain>
    </source>
</reference>
<dbReference type="InterPro" id="IPR018062">
    <property type="entry name" value="HTH_AraC-typ_CS"/>
</dbReference>
<dbReference type="SUPFAM" id="SSF46689">
    <property type="entry name" value="Homeodomain-like"/>
    <property type="match status" value="1"/>
</dbReference>
<organism evidence="5 6">
    <name type="scientific">Alloalcanivorax profundimaris</name>
    <dbReference type="NCBI Taxonomy" id="2735259"/>
    <lineage>
        <taxon>Bacteria</taxon>
        <taxon>Pseudomonadati</taxon>
        <taxon>Pseudomonadota</taxon>
        <taxon>Gammaproteobacteria</taxon>
        <taxon>Oceanospirillales</taxon>
        <taxon>Alcanivoracaceae</taxon>
        <taxon>Alloalcanivorax</taxon>
    </lineage>
</organism>
<evidence type="ECO:0000256" key="1">
    <source>
        <dbReference type="ARBA" id="ARBA00023015"/>
    </source>
</evidence>
<dbReference type="PROSITE" id="PS00041">
    <property type="entry name" value="HTH_ARAC_FAMILY_1"/>
    <property type="match status" value="1"/>
</dbReference>
<dbReference type="InterPro" id="IPR009057">
    <property type="entry name" value="Homeodomain-like_sf"/>
</dbReference>
<dbReference type="PANTHER" id="PTHR47894:SF1">
    <property type="entry name" value="HTH-TYPE TRANSCRIPTIONAL REGULATOR VQSM"/>
    <property type="match status" value="1"/>
</dbReference>
<keyword evidence="2" id="KW-0238">DNA-binding</keyword>
<sequence length="345" mass="38271">MPSGDAIKHWVSIRHLKHFLAHGDAVGLDSGALLKHLGISAAQLDDPEATLAVTTLEPLLEQLTAASPDHPIGLLLARDIQPATFGVLGLLTQSSPRFADVLELLVRYNGLLSDIGQVSLVPAPGRMAIRWECRAGSPQFRRHAREYVLASLVTLARALLPVHSDFPLMVSFPHPAPCRRAERTKYQDLFRCPVYFERPSAGIVVRAALLDQPLRHGDPAIRHALERHADELLRHRHQPAPLSGEVRRLLTAMLGEQDPSAIEIAHQLGLSERSLHRRLSAEGSSFQALLDAVRLARARVLLHESNAPLDEVAMYLGLQSRQSLIRWFRRHTGLTPGRYRKETSS</sequence>
<evidence type="ECO:0000256" key="2">
    <source>
        <dbReference type="ARBA" id="ARBA00023125"/>
    </source>
</evidence>
<keyword evidence="6" id="KW-1185">Reference proteome</keyword>
<dbReference type="InterPro" id="IPR032687">
    <property type="entry name" value="AraC-type_N"/>
</dbReference>
<keyword evidence="1" id="KW-0805">Transcription regulation</keyword>
<evidence type="ECO:0000256" key="3">
    <source>
        <dbReference type="ARBA" id="ARBA00023163"/>
    </source>
</evidence>
<dbReference type="Pfam" id="PF12625">
    <property type="entry name" value="Arabinose_bd"/>
    <property type="match status" value="1"/>
</dbReference>